<evidence type="ECO:0000313" key="4">
    <source>
        <dbReference type="Proteomes" id="UP001381693"/>
    </source>
</evidence>
<accession>A0AAN8ZWH3</accession>
<organism evidence="3 4">
    <name type="scientific">Halocaridina rubra</name>
    <name type="common">Hawaiian red shrimp</name>
    <dbReference type="NCBI Taxonomy" id="373956"/>
    <lineage>
        <taxon>Eukaryota</taxon>
        <taxon>Metazoa</taxon>
        <taxon>Ecdysozoa</taxon>
        <taxon>Arthropoda</taxon>
        <taxon>Crustacea</taxon>
        <taxon>Multicrustacea</taxon>
        <taxon>Malacostraca</taxon>
        <taxon>Eumalacostraca</taxon>
        <taxon>Eucarida</taxon>
        <taxon>Decapoda</taxon>
        <taxon>Pleocyemata</taxon>
        <taxon>Caridea</taxon>
        <taxon>Atyoidea</taxon>
        <taxon>Atyidae</taxon>
        <taxon>Halocaridina</taxon>
    </lineage>
</organism>
<evidence type="ECO:0000313" key="3">
    <source>
        <dbReference type="EMBL" id="KAK7066024.1"/>
    </source>
</evidence>
<dbReference type="EMBL" id="JAXCGZ010019522">
    <property type="protein sequence ID" value="KAK7066024.1"/>
    <property type="molecule type" value="Genomic_DNA"/>
</dbReference>
<feature type="non-terminal residue" evidence="3">
    <location>
        <position position="197"/>
    </location>
</feature>
<dbReference type="InterPro" id="IPR048287">
    <property type="entry name" value="TSPN-like_N"/>
</dbReference>
<dbReference type="SMART" id="SM00210">
    <property type="entry name" value="TSPN"/>
    <property type="match status" value="1"/>
</dbReference>
<protein>
    <recommendedName>
        <fullName evidence="2">Thrombospondin-like N-terminal domain-containing protein</fullName>
    </recommendedName>
</protein>
<dbReference type="InterPro" id="IPR013320">
    <property type="entry name" value="ConA-like_dom_sf"/>
</dbReference>
<dbReference type="Proteomes" id="UP001381693">
    <property type="component" value="Unassembled WGS sequence"/>
</dbReference>
<evidence type="ECO:0000256" key="1">
    <source>
        <dbReference type="ARBA" id="ARBA00022737"/>
    </source>
</evidence>
<gene>
    <name evidence="3" type="ORF">SK128_018337</name>
</gene>
<evidence type="ECO:0000259" key="2">
    <source>
        <dbReference type="SMART" id="SM00210"/>
    </source>
</evidence>
<keyword evidence="1" id="KW-0677">Repeat</keyword>
<feature type="domain" description="Thrombospondin-like N-terminal" evidence="2">
    <location>
        <begin position="18"/>
        <end position="194"/>
    </location>
</feature>
<dbReference type="Gene3D" id="2.60.120.200">
    <property type="match status" value="1"/>
</dbReference>
<dbReference type="SUPFAM" id="SSF49899">
    <property type="entry name" value="Concanavalin A-like lectins/glucanases"/>
    <property type="match status" value="1"/>
</dbReference>
<comment type="caution">
    <text evidence="3">The sequence shown here is derived from an EMBL/GenBank/DDBJ whole genome shotgun (WGS) entry which is preliminary data.</text>
</comment>
<proteinExistence type="predicted"/>
<name>A0AAN8ZWH3_HALRR</name>
<keyword evidence="4" id="KW-1185">Reference proteome</keyword>
<reference evidence="3 4" key="1">
    <citation type="submission" date="2023-11" db="EMBL/GenBank/DDBJ databases">
        <title>Halocaridina rubra genome assembly.</title>
        <authorList>
            <person name="Smith C."/>
        </authorList>
    </citation>
    <scope>NUCLEOTIDE SEQUENCE [LARGE SCALE GENOMIC DNA]</scope>
    <source>
        <strain evidence="3">EP-1</strain>
        <tissue evidence="3">Whole</tissue>
    </source>
</reference>
<dbReference type="AlphaFoldDB" id="A0AAN8ZWH3"/>
<sequence>MRKLVLHTILLLPEPIEELDLLQAIEVPFADPSTQYFVTGFDGFPAFGFKAGASIKHPYRLFLPERLYRQFSILVAVKPESTAPMFLFAVTNPLENLIQLGVSISPGGPGSSNISLYYTDGERHMTSQTIASFLVPQFTGTWTRFAMKVSDEEIHLWFNCQMYNGLMVKRQPLQLVFDSASTLYIGQAGGIFKGEFE</sequence>